<accession>A0ABQ9JH30</accession>
<proteinExistence type="predicted"/>
<gene>
    <name evidence="1" type="ORF">NQ317_015391</name>
</gene>
<name>A0ABQ9JH30_9CUCU</name>
<sequence>MLPLLSISNLVYYPKNVNYYPTLTPPADAVVRTKNQPSTYFATARAWPLQARYLGQPFVEPEEIQKSPVNSLLGFVFLDFSNIKISNL</sequence>
<dbReference type="Proteomes" id="UP001162164">
    <property type="component" value="Unassembled WGS sequence"/>
</dbReference>
<dbReference type="EMBL" id="JAPWTJ010000574">
    <property type="protein sequence ID" value="KAJ8977216.1"/>
    <property type="molecule type" value="Genomic_DNA"/>
</dbReference>
<evidence type="ECO:0000313" key="1">
    <source>
        <dbReference type="EMBL" id="KAJ8977216.1"/>
    </source>
</evidence>
<keyword evidence="2" id="KW-1185">Reference proteome</keyword>
<protein>
    <submittedName>
        <fullName evidence="1">Uncharacterized protein</fullName>
    </submittedName>
</protein>
<evidence type="ECO:0000313" key="2">
    <source>
        <dbReference type="Proteomes" id="UP001162164"/>
    </source>
</evidence>
<comment type="caution">
    <text evidence="1">The sequence shown here is derived from an EMBL/GenBank/DDBJ whole genome shotgun (WGS) entry which is preliminary data.</text>
</comment>
<organism evidence="1 2">
    <name type="scientific">Molorchus minor</name>
    <dbReference type="NCBI Taxonomy" id="1323400"/>
    <lineage>
        <taxon>Eukaryota</taxon>
        <taxon>Metazoa</taxon>
        <taxon>Ecdysozoa</taxon>
        <taxon>Arthropoda</taxon>
        <taxon>Hexapoda</taxon>
        <taxon>Insecta</taxon>
        <taxon>Pterygota</taxon>
        <taxon>Neoptera</taxon>
        <taxon>Endopterygota</taxon>
        <taxon>Coleoptera</taxon>
        <taxon>Polyphaga</taxon>
        <taxon>Cucujiformia</taxon>
        <taxon>Chrysomeloidea</taxon>
        <taxon>Cerambycidae</taxon>
        <taxon>Lamiinae</taxon>
        <taxon>Monochamini</taxon>
        <taxon>Molorchus</taxon>
    </lineage>
</organism>
<reference evidence="1" key="1">
    <citation type="journal article" date="2023" name="Insect Mol. Biol.">
        <title>Genome sequencing provides insights into the evolution of gene families encoding plant cell wall-degrading enzymes in longhorned beetles.</title>
        <authorList>
            <person name="Shin N.R."/>
            <person name="Okamura Y."/>
            <person name="Kirsch R."/>
            <person name="Pauchet Y."/>
        </authorList>
    </citation>
    <scope>NUCLEOTIDE SEQUENCE</scope>
    <source>
        <strain evidence="1">MMC_N1</strain>
    </source>
</reference>